<sequence>MLQSVEGIYRNGKIELLETPSNLEEARVIVTFLTDNSIDLQSRGIDQQQAIDLRHRLSTFAEDWERPDMAGYDEL</sequence>
<proteinExistence type="predicted"/>
<comment type="caution">
    <text evidence="1">The sequence shown here is derived from an EMBL/GenBank/DDBJ whole genome shotgun (WGS) entry which is preliminary data.</text>
</comment>
<accession>A0ABV4XUH3</accession>
<gene>
    <name evidence="1" type="ORF">ACE1CI_16900</name>
</gene>
<evidence type="ECO:0000313" key="2">
    <source>
        <dbReference type="Proteomes" id="UP001576784"/>
    </source>
</evidence>
<evidence type="ECO:0000313" key="1">
    <source>
        <dbReference type="EMBL" id="MFB2894589.1"/>
    </source>
</evidence>
<protein>
    <submittedName>
        <fullName evidence="1">Uncharacterized protein</fullName>
    </submittedName>
</protein>
<dbReference type="EMBL" id="JBHFNR010000121">
    <property type="protein sequence ID" value="MFB2894589.1"/>
    <property type="molecule type" value="Genomic_DNA"/>
</dbReference>
<keyword evidence="2" id="KW-1185">Reference proteome</keyword>
<reference evidence="1 2" key="1">
    <citation type="submission" date="2024-09" db="EMBL/GenBank/DDBJ databases">
        <title>Floridaenema gen nov. (Aerosakkonemataceae, Aerosakkonematales ord. nov., Cyanobacteria) from benthic tropical and subtropical fresh waters, with the description of four new species.</title>
        <authorList>
            <person name="Moretto J.A."/>
            <person name="Berthold D.E."/>
            <person name="Lefler F.W."/>
            <person name="Huang I.-S."/>
            <person name="Laughinghouse H. IV."/>
        </authorList>
    </citation>
    <scope>NUCLEOTIDE SEQUENCE [LARGE SCALE GENOMIC DNA]</scope>
    <source>
        <strain evidence="1 2">BLCC-F50</strain>
    </source>
</reference>
<dbReference type="RefSeq" id="WP_413264236.1">
    <property type="nucleotide sequence ID" value="NZ_JBHFNR010000121.1"/>
</dbReference>
<name>A0ABV4XUH3_9CYAN</name>
<organism evidence="1 2">
    <name type="scientific">Floridaenema flaviceps BLCC-F50</name>
    <dbReference type="NCBI Taxonomy" id="3153642"/>
    <lineage>
        <taxon>Bacteria</taxon>
        <taxon>Bacillati</taxon>
        <taxon>Cyanobacteriota</taxon>
        <taxon>Cyanophyceae</taxon>
        <taxon>Oscillatoriophycideae</taxon>
        <taxon>Aerosakkonematales</taxon>
        <taxon>Aerosakkonemataceae</taxon>
        <taxon>Floridanema</taxon>
        <taxon>Floridanema flaviceps</taxon>
    </lineage>
</organism>
<dbReference type="Proteomes" id="UP001576784">
    <property type="component" value="Unassembled WGS sequence"/>
</dbReference>